<keyword evidence="1" id="KW-0812">Transmembrane</keyword>
<dbReference type="EMBL" id="BGPR01023860">
    <property type="protein sequence ID" value="GBN91383.1"/>
    <property type="molecule type" value="Genomic_DNA"/>
</dbReference>
<proteinExistence type="predicted"/>
<name>A0A4Y2SUT0_ARAVE</name>
<dbReference type="AlphaFoldDB" id="A0A4Y2SUT0"/>
<keyword evidence="1" id="KW-1133">Transmembrane helix</keyword>
<reference evidence="2 3" key="1">
    <citation type="journal article" date="2019" name="Sci. Rep.">
        <title>Orb-weaving spider Araneus ventricosus genome elucidates the spidroin gene catalogue.</title>
        <authorList>
            <person name="Kono N."/>
            <person name="Nakamura H."/>
            <person name="Ohtoshi R."/>
            <person name="Moran D.A.P."/>
            <person name="Shinohara A."/>
            <person name="Yoshida Y."/>
            <person name="Fujiwara M."/>
            <person name="Mori M."/>
            <person name="Tomita M."/>
            <person name="Arakawa K."/>
        </authorList>
    </citation>
    <scope>NUCLEOTIDE SEQUENCE [LARGE SCALE GENOMIC DNA]</scope>
</reference>
<organism evidence="2 3">
    <name type="scientific">Araneus ventricosus</name>
    <name type="common">Orbweaver spider</name>
    <name type="synonym">Epeira ventricosa</name>
    <dbReference type="NCBI Taxonomy" id="182803"/>
    <lineage>
        <taxon>Eukaryota</taxon>
        <taxon>Metazoa</taxon>
        <taxon>Ecdysozoa</taxon>
        <taxon>Arthropoda</taxon>
        <taxon>Chelicerata</taxon>
        <taxon>Arachnida</taxon>
        <taxon>Araneae</taxon>
        <taxon>Araneomorphae</taxon>
        <taxon>Entelegynae</taxon>
        <taxon>Araneoidea</taxon>
        <taxon>Araneidae</taxon>
        <taxon>Araneus</taxon>
    </lineage>
</organism>
<evidence type="ECO:0000256" key="1">
    <source>
        <dbReference type="SAM" id="Phobius"/>
    </source>
</evidence>
<protein>
    <submittedName>
        <fullName evidence="2">Uncharacterized protein</fullName>
    </submittedName>
</protein>
<sequence length="92" mass="10051">MLADTLKWRVVPYLGKMYLLCSTKKVKEVDTIPESAKYSDDSSGGLTTGAIAGLVVCSLLVLLVAVVLGVLFLRPPLGRSRFRNPFRQHSVS</sequence>
<keyword evidence="1" id="KW-0472">Membrane</keyword>
<feature type="transmembrane region" description="Helical" evidence="1">
    <location>
        <begin position="50"/>
        <end position="73"/>
    </location>
</feature>
<evidence type="ECO:0000313" key="3">
    <source>
        <dbReference type="Proteomes" id="UP000499080"/>
    </source>
</evidence>
<gene>
    <name evidence="2" type="ORF">AVEN_138371_1</name>
</gene>
<keyword evidence="3" id="KW-1185">Reference proteome</keyword>
<accession>A0A4Y2SUT0</accession>
<evidence type="ECO:0000313" key="2">
    <source>
        <dbReference type="EMBL" id="GBN91383.1"/>
    </source>
</evidence>
<dbReference type="Proteomes" id="UP000499080">
    <property type="component" value="Unassembled WGS sequence"/>
</dbReference>
<comment type="caution">
    <text evidence="2">The sequence shown here is derived from an EMBL/GenBank/DDBJ whole genome shotgun (WGS) entry which is preliminary data.</text>
</comment>